<evidence type="ECO:0000313" key="2">
    <source>
        <dbReference type="EMBL" id="KAJ8772273.1"/>
    </source>
</evidence>
<dbReference type="Gene3D" id="3.90.1640.10">
    <property type="entry name" value="inorganic pyrophosphatase (n-terminal core)"/>
    <property type="match status" value="2"/>
</dbReference>
<comment type="caution">
    <text evidence="2">The sequence shown here is derived from an EMBL/GenBank/DDBJ whole genome shotgun (WGS) entry which is preliminary data.</text>
</comment>
<dbReference type="Proteomes" id="UP001159364">
    <property type="component" value="Linkage Group LG02"/>
</dbReference>
<gene>
    <name evidence="2" type="ORF">K2173_027450</name>
</gene>
<evidence type="ECO:0000313" key="3">
    <source>
        <dbReference type="Proteomes" id="UP001159364"/>
    </source>
</evidence>
<protein>
    <submittedName>
        <fullName evidence="2">Uncharacterized protein</fullName>
    </submittedName>
</protein>
<dbReference type="EMBL" id="JAIWQS010000002">
    <property type="protein sequence ID" value="KAJ8772273.1"/>
    <property type="molecule type" value="Genomic_DNA"/>
</dbReference>
<organism evidence="2 3">
    <name type="scientific">Erythroxylum novogranatense</name>
    <dbReference type="NCBI Taxonomy" id="1862640"/>
    <lineage>
        <taxon>Eukaryota</taxon>
        <taxon>Viridiplantae</taxon>
        <taxon>Streptophyta</taxon>
        <taxon>Embryophyta</taxon>
        <taxon>Tracheophyta</taxon>
        <taxon>Spermatophyta</taxon>
        <taxon>Magnoliopsida</taxon>
        <taxon>eudicotyledons</taxon>
        <taxon>Gunneridae</taxon>
        <taxon>Pentapetalae</taxon>
        <taxon>rosids</taxon>
        <taxon>fabids</taxon>
        <taxon>Malpighiales</taxon>
        <taxon>Erythroxylaceae</taxon>
        <taxon>Erythroxylum</taxon>
    </lineage>
</organism>
<proteinExistence type="predicted"/>
<feature type="region of interest" description="Disordered" evidence="1">
    <location>
        <begin position="222"/>
        <end position="246"/>
    </location>
</feature>
<accession>A0AAV8TZD2</accession>
<feature type="region of interest" description="Disordered" evidence="1">
    <location>
        <begin position="117"/>
        <end position="140"/>
    </location>
</feature>
<reference evidence="2 3" key="1">
    <citation type="submission" date="2021-09" db="EMBL/GenBank/DDBJ databases">
        <title>Genomic insights and catalytic innovation underlie evolution of tropane alkaloids biosynthesis.</title>
        <authorList>
            <person name="Wang Y.-J."/>
            <person name="Tian T."/>
            <person name="Huang J.-P."/>
            <person name="Huang S.-X."/>
        </authorList>
    </citation>
    <scope>NUCLEOTIDE SEQUENCE [LARGE SCALE GENOMIC DNA]</scope>
    <source>
        <strain evidence="2">KIB-2018</strain>
        <tissue evidence="2">Leaf</tissue>
    </source>
</reference>
<dbReference type="PANTHER" id="PTHR12112:SF39">
    <property type="entry name" value="EG:152A3.5 PROTEIN (FBGN0003116_PN PROTEIN)"/>
    <property type="match status" value="1"/>
</dbReference>
<feature type="compositionally biased region" description="Basic and acidic residues" evidence="1">
    <location>
        <begin position="555"/>
        <end position="572"/>
    </location>
</feature>
<feature type="compositionally biased region" description="Polar residues" evidence="1">
    <location>
        <begin position="226"/>
        <end position="239"/>
    </location>
</feature>
<feature type="region of interest" description="Disordered" evidence="1">
    <location>
        <begin position="541"/>
        <end position="592"/>
    </location>
</feature>
<dbReference type="AlphaFoldDB" id="A0AAV8TZD2"/>
<dbReference type="InterPro" id="IPR038763">
    <property type="entry name" value="DHH_sf"/>
</dbReference>
<dbReference type="GO" id="GO:0005737">
    <property type="term" value="C:cytoplasm"/>
    <property type="evidence" value="ECO:0007669"/>
    <property type="project" value="TreeGrafter"/>
</dbReference>
<evidence type="ECO:0000256" key="1">
    <source>
        <dbReference type="SAM" id="MobiDB-lite"/>
    </source>
</evidence>
<dbReference type="GO" id="GO:0004309">
    <property type="term" value="F:exopolyphosphatase activity"/>
    <property type="evidence" value="ECO:0007669"/>
    <property type="project" value="TreeGrafter"/>
</dbReference>
<name>A0AAV8TZD2_9ROSI</name>
<sequence>MEMRINRESISSREGSILNQKKFAEPRRSLRAEHVADLTDFMNDMFFGTSKPNNLTAANTLDGNDDVFDLNTRSNSSRLTQEWLDEARRMVSSSPARGDMSPARLVGSPKFIGGTQARLSTSSIDRREHLSRSARRHRAQEGFSEEILTKSMNHNRNKSVDVTTNSPSEPFHVAQVQNCISHVLNPSIPTLPPDPVNPHRGNDLFNDPTALPLPPRQSIHRKSRFQTDTPSSVTSQGISVPSRRSFRADTELLSPPKNLVESTHRRSISKSTCSMEKIEPNIDANGAQKEGDGTRRLSLNAFLKQQRTKMESIINRKVQTKAKIILPAPSNSTSSMVAAICYAWWLENKFMKKKEKCEGEEEGHVVVPVMNIKRSKMWKQRQAAWLFHHVGLEVKSLLFADEVDLESLVITGHLTILVVGQEILGTNGEVGSVCTSLTDNYCEEAYDMLQTPDLKKLLLAGILLDTQNLDVAKKPTTRDSEAVQLLLVGLAPNYRNAIFDQLMKDQRDNSFFEALQRNYGRPPIDSNRDSVAHMENRGIESRLGSTFPNEAAIHNPDKNPSEKVAKTKRDAPKSVSPPTAAPVQAGHDASKGKNKFSLAKIFGFGFGSK</sequence>
<dbReference type="PANTHER" id="PTHR12112">
    <property type="entry name" value="BNIP - RELATED"/>
    <property type="match status" value="1"/>
</dbReference>
<dbReference type="SUPFAM" id="SSF64182">
    <property type="entry name" value="DHH phosphoesterases"/>
    <property type="match status" value="1"/>
</dbReference>
<keyword evidence="3" id="KW-1185">Reference proteome</keyword>